<dbReference type="HOGENOM" id="CLU_540821_0_0_1"/>
<feature type="compositionally biased region" description="Basic residues" evidence="1">
    <location>
        <begin position="162"/>
        <end position="182"/>
    </location>
</feature>
<gene>
    <name evidence="2" type="ORF">PV10_08898</name>
</gene>
<dbReference type="STRING" id="212818.A0A0D1XMF4"/>
<evidence type="ECO:0000313" key="2">
    <source>
        <dbReference type="EMBL" id="KIV89321.1"/>
    </source>
</evidence>
<dbReference type="GeneID" id="27326743"/>
<feature type="compositionally biased region" description="Polar residues" evidence="1">
    <location>
        <begin position="183"/>
        <end position="211"/>
    </location>
</feature>
<dbReference type="VEuPathDB" id="FungiDB:PV10_08898"/>
<accession>A0A0D1XMF4</accession>
<feature type="compositionally biased region" description="Basic and acidic residues" evidence="1">
    <location>
        <begin position="493"/>
        <end position="504"/>
    </location>
</feature>
<dbReference type="OMA" id="HYETRDS"/>
<feature type="region of interest" description="Disordered" evidence="1">
    <location>
        <begin position="106"/>
        <end position="249"/>
    </location>
</feature>
<dbReference type="RefSeq" id="XP_016220895.1">
    <property type="nucleotide sequence ID" value="XM_016373984.1"/>
</dbReference>
<evidence type="ECO:0000256" key="1">
    <source>
        <dbReference type="SAM" id="MobiDB-lite"/>
    </source>
</evidence>
<sequence length="504" mass="58119">MRSMPVTRQEWPIRPVPAMSPMDLHWTQDYFMNKEHRLDFQKRDDGHDDNYDEALYNSTVLQLPAHVSEDDLDERVAEDAKGLGLLPFRPMLDIDDITSSVSTITIASDSPNQGPRSIQSQSTPPTSCASSEHRPAIQPSRSSEKPLSGPLTVPHLSDAEKRRRSPFARGFRRMAGFRKRRFTGNSSSTLTSINSDVDTQVSEKPSVNSIPKRTPSDQSSTSSWSHRPSPPPARPSHDDQMTQDREALQRSTECKEILDLRMKQLEEKARFLEYQVFLLSQLHSRRDSAKDRRRVDQDRIIAEHIEKRDHAVEELEARQLEEEMKIQEEHDLEKRAVLFRLRHMEAYCQNPTPPTTPVDVTSGRTSVEVPLPERKVTEKDYHNLAQQYRERDAMDTLHKSKINVLRGKQKRAVENLMNRRDLEIEKLERDQQKELAAIDSEYASQEHQLLMGLSTRKARLEARWRTQATIQRTRMEKMTGERFAPLPDVTVQESDRKDAACESG</sequence>
<dbReference type="Proteomes" id="UP000054302">
    <property type="component" value="Unassembled WGS sequence"/>
</dbReference>
<feature type="compositionally biased region" description="Basic and acidic residues" evidence="1">
    <location>
        <begin position="235"/>
        <end position="249"/>
    </location>
</feature>
<name>A0A0D1XMF4_EXOME</name>
<keyword evidence="3" id="KW-1185">Reference proteome</keyword>
<protein>
    <submittedName>
        <fullName evidence="2">Uncharacterized protein</fullName>
    </submittedName>
</protein>
<dbReference type="OrthoDB" id="9977870at2759"/>
<organism evidence="2 3">
    <name type="scientific">Exophiala mesophila</name>
    <name type="common">Black yeast-like fungus</name>
    <dbReference type="NCBI Taxonomy" id="212818"/>
    <lineage>
        <taxon>Eukaryota</taxon>
        <taxon>Fungi</taxon>
        <taxon>Dikarya</taxon>
        <taxon>Ascomycota</taxon>
        <taxon>Pezizomycotina</taxon>
        <taxon>Eurotiomycetes</taxon>
        <taxon>Chaetothyriomycetidae</taxon>
        <taxon>Chaetothyriales</taxon>
        <taxon>Herpotrichiellaceae</taxon>
        <taxon>Exophiala</taxon>
    </lineage>
</organism>
<feature type="compositionally biased region" description="Polar residues" evidence="1">
    <location>
        <begin position="111"/>
        <end position="130"/>
    </location>
</feature>
<reference evidence="2 3" key="1">
    <citation type="submission" date="2015-01" db="EMBL/GenBank/DDBJ databases">
        <title>The Genome Sequence of Exophiala mesophila CBS40295.</title>
        <authorList>
            <consortium name="The Broad Institute Genomics Platform"/>
            <person name="Cuomo C."/>
            <person name="de Hoog S."/>
            <person name="Gorbushina A."/>
            <person name="Stielow B."/>
            <person name="Teixiera M."/>
            <person name="Abouelleil A."/>
            <person name="Chapman S.B."/>
            <person name="Priest M."/>
            <person name="Young S.K."/>
            <person name="Wortman J."/>
            <person name="Nusbaum C."/>
            <person name="Birren B."/>
        </authorList>
    </citation>
    <scope>NUCLEOTIDE SEQUENCE [LARGE SCALE GENOMIC DNA]</scope>
    <source>
        <strain evidence="2 3">CBS 40295</strain>
    </source>
</reference>
<dbReference type="AlphaFoldDB" id="A0A0D1XMF4"/>
<feature type="compositionally biased region" description="Low complexity" evidence="1">
    <location>
        <begin position="216"/>
        <end position="227"/>
    </location>
</feature>
<dbReference type="EMBL" id="KN847525">
    <property type="protein sequence ID" value="KIV89321.1"/>
    <property type="molecule type" value="Genomic_DNA"/>
</dbReference>
<feature type="region of interest" description="Disordered" evidence="1">
    <location>
        <begin position="477"/>
        <end position="504"/>
    </location>
</feature>
<evidence type="ECO:0000313" key="3">
    <source>
        <dbReference type="Proteomes" id="UP000054302"/>
    </source>
</evidence>
<proteinExistence type="predicted"/>